<keyword evidence="2" id="KW-0597">Phosphoprotein</keyword>
<evidence type="ECO:0000256" key="6">
    <source>
        <dbReference type="ARBA" id="ARBA00022840"/>
    </source>
</evidence>
<keyword evidence="4 12" id="KW-0547">Nucleotide-binding</keyword>
<reference evidence="14" key="2">
    <citation type="submission" date="2015-06" db="UniProtKB">
        <authorList>
            <consortium name="EnsemblPlants"/>
        </authorList>
    </citation>
    <scope>IDENTIFICATION</scope>
</reference>
<evidence type="ECO:0000313" key="15">
    <source>
        <dbReference type="Proteomes" id="UP000008022"/>
    </source>
</evidence>
<dbReference type="GO" id="GO:0004674">
    <property type="term" value="F:protein serine/threonine kinase activity"/>
    <property type="evidence" value="ECO:0007669"/>
    <property type="project" value="UniProtKB-KW"/>
</dbReference>
<organism evidence="14 15">
    <name type="scientific">Oryza rufipogon</name>
    <name type="common">Brownbeard rice</name>
    <name type="synonym">Asian wild rice</name>
    <dbReference type="NCBI Taxonomy" id="4529"/>
    <lineage>
        <taxon>Eukaryota</taxon>
        <taxon>Viridiplantae</taxon>
        <taxon>Streptophyta</taxon>
        <taxon>Embryophyta</taxon>
        <taxon>Tracheophyta</taxon>
        <taxon>Spermatophyta</taxon>
        <taxon>Magnoliopsida</taxon>
        <taxon>Liliopsida</taxon>
        <taxon>Poales</taxon>
        <taxon>Poaceae</taxon>
        <taxon>BOP clade</taxon>
        <taxon>Oryzoideae</taxon>
        <taxon>Oryzeae</taxon>
        <taxon>Oryzinae</taxon>
        <taxon>Oryza</taxon>
    </lineage>
</organism>
<dbReference type="Proteomes" id="UP000008022">
    <property type="component" value="Unassembled WGS sequence"/>
</dbReference>
<comment type="catalytic activity">
    <reaction evidence="11">
        <text>L-tyrosyl-[protein] + ATP = O-phospho-L-tyrosyl-[protein] + ADP + H(+)</text>
        <dbReference type="Rhea" id="RHEA:10596"/>
        <dbReference type="Rhea" id="RHEA-COMP:10136"/>
        <dbReference type="Rhea" id="RHEA-COMP:20101"/>
        <dbReference type="ChEBI" id="CHEBI:15378"/>
        <dbReference type="ChEBI" id="CHEBI:30616"/>
        <dbReference type="ChEBI" id="CHEBI:46858"/>
        <dbReference type="ChEBI" id="CHEBI:61978"/>
        <dbReference type="ChEBI" id="CHEBI:456216"/>
        <dbReference type="EC" id="2.7.12.2"/>
    </reaction>
</comment>
<comment type="catalytic activity">
    <reaction evidence="9">
        <text>L-seryl-[protein] + ATP = O-phospho-L-seryl-[protein] + ADP + H(+)</text>
        <dbReference type="Rhea" id="RHEA:17989"/>
        <dbReference type="Rhea" id="RHEA-COMP:9863"/>
        <dbReference type="Rhea" id="RHEA-COMP:11604"/>
        <dbReference type="ChEBI" id="CHEBI:15378"/>
        <dbReference type="ChEBI" id="CHEBI:29999"/>
        <dbReference type="ChEBI" id="CHEBI:30616"/>
        <dbReference type="ChEBI" id="CHEBI:83421"/>
        <dbReference type="ChEBI" id="CHEBI:456216"/>
        <dbReference type="EC" id="2.7.12.2"/>
    </reaction>
</comment>
<dbReference type="GO" id="GO:0051707">
    <property type="term" value="P:response to other organism"/>
    <property type="evidence" value="ECO:0007669"/>
    <property type="project" value="UniProtKB-ARBA"/>
</dbReference>
<dbReference type="Gramene" id="ORUFI03G33130.1">
    <property type="protein sequence ID" value="ORUFI03G33130.1"/>
    <property type="gene ID" value="ORUFI03G33130"/>
</dbReference>
<dbReference type="SUPFAM" id="SSF56112">
    <property type="entry name" value="Protein kinase-like (PK-like)"/>
    <property type="match status" value="2"/>
</dbReference>
<evidence type="ECO:0000259" key="13">
    <source>
        <dbReference type="PROSITE" id="PS50011"/>
    </source>
</evidence>
<dbReference type="InterPro" id="IPR011009">
    <property type="entry name" value="Kinase-like_dom_sf"/>
</dbReference>
<dbReference type="CDD" id="cd06623">
    <property type="entry name" value="PKc_MAPKK_plant_like"/>
    <property type="match status" value="1"/>
</dbReference>
<reference evidence="15" key="1">
    <citation type="submission" date="2013-06" db="EMBL/GenBank/DDBJ databases">
        <authorList>
            <person name="Zhao Q."/>
        </authorList>
    </citation>
    <scope>NUCLEOTIDE SEQUENCE</scope>
    <source>
        <strain evidence="15">cv. W1943</strain>
    </source>
</reference>
<dbReference type="SMART" id="SM00220">
    <property type="entry name" value="S_TKc"/>
    <property type="match status" value="2"/>
</dbReference>
<evidence type="ECO:0000256" key="5">
    <source>
        <dbReference type="ARBA" id="ARBA00022777"/>
    </source>
</evidence>
<dbReference type="PROSITE" id="PS50011">
    <property type="entry name" value="PROTEIN_KINASE_DOM"/>
    <property type="match status" value="2"/>
</dbReference>
<comment type="catalytic activity">
    <reaction evidence="10">
        <text>L-threonyl-[protein] + ATP = O-phospho-L-threonyl-[protein] + ADP + H(+)</text>
        <dbReference type="Rhea" id="RHEA:46608"/>
        <dbReference type="Rhea" id="RHEA-COMP:11060"/>
        <dbReference type="Rhea" id="RHEA-COMP:11605"/>
        <dbReference type="ChEBI" id="CHEBI:15378"/>
        <dbReference type="ChEBI" id="CHEBI:30013"/>
        <dbReference type="ChEBI" id="CHEBI:30616"/>
        <dbReference type="ChEBI" id="CHEBI:61977"/>
        <dbReference type="ChEBI" id="CHEBI:456216"/>
        <dbReference type="EC" id="2.7.12.2"/>
    </reaction>
</comment>
<evidence type="ECO:0000256" key="1">
    <source>
        <dbReference type="ARBA" id="ARBA00022527"/>
    </source>
</evidence>
<protein>
    <recommendedName>
        <fullName evidence="8">mitogen-activated protein kinase kinase</fullName>
        <ecNumber evidence="8">2.7.12.2</ecNumber>
    </recommendedName>
</protein>
<keyword evidence="1" id="KW-0723">Serine/threonine-protein kinase</keyword>
<evidence type="ECO:0000256" key="9">
    <source>
        <dbReference type="ARBA" id="ARBA00049014"/>
    </source>
</evidence>
<keyword evidence="15" id="KW-1185">Reference proteome</keyword>
<dbReference type="InterPro" id="IPR008271">
    <property type="entry name" value="Ser/Thr_kinase_AS"/>
</dbReference>
<accession>A0A0E0P0E9</accession>
<feature type="binding site" evidence="12">
    <location>
        <position position="89"/>
    </location>
    <ligand>
        <name>ATP</name>
        <dbReference type="ChEBI" id="CHEBI:30616"/>
    </ligand>
</feature>
<dbReference type="InterPro" id="IPR017441">
    <property type="entry name" value="Protein_kinase_ATP_BS"/>
</dbReference>
<dbReference type="EC" id="2.7.12.2" evidence="8"/>
<dbReference type="GO" id="GO:0005524">
    <property type="term" value="F:ATP binding"/>
    <property type="evidence" value="ECO:0007669"/>
    <property type="project" value="UniProtKB-UniRule"/>
</dbReference>
<sequence length="688" mass="71513">MALIREKRFSQMNLSLHVPSRVPFQDAAAAARRQCPPPVAAASTSSTPASRASQFRLADFERVAVLGRGNGGTVYKVRHRETCALYALKVQHSAGGGELAGVEADILSRTASPFVVRCHAVLPASASASGDVALLLELVDGGSLDAVARRRAGAAFPEAAVAEVAAQALSGLAYLHARRVAHLDVKPANLLASTDGEVKLADFGIARVLPPRAGDHRAPPYAGTAAYMSPERFDPEAHGGRYDPFAADVWGLGVTVLELLAGRYPLLPAGQKPSWAALMCAICFGEPPALPDGAAASPELRGFVAACLRKDHRERASVGELLAHPFVAGRDVAASRRALRRLVAEASSPSSERRLPQLHISLDLPSCAGAANFRAAPASTSAAAAARAGELRMSDFDRVAVLGRGNGGAVYKVVHRRTSAVYALKVLHGGVGGGDHGAAAATEADVMRRAASPHVVRCHSVVAAAAAATSCPGDVALLLELVDGGSLASVAARAGAFPEAAVAEVAAQALSGLACLHARRVVHRDIKPGNLLVSVDGEVKIADFGIAKVVPPRRGGEHRAAYEYEGTAAYMSPERFDSELHGDGADPFAADVWGLGVTVLELLMARYPLLPAGQKPSWAALMCAICFGELPPLPDGAASPELRAFLAACLHKDHTKRPSAAHLLTHQFVAGRNVAASKLALRRLVAGA</sequence>
<dbReference type="Pfam" id="PF00069">
    <property type="entry name" value="Pkinase"/>
    <property type="match status" value="2"/>
</dbReference>
<evidence type="ECO:0000256" key="11">
    <source>
        <dbReference type="ARBA" id="ARBA00051693"/>
    </source>
</evidence>
<dbReference type="OMA" id="VEMIYAF"/>
<dbReference type="GO" id="GO:0006950">
    <property type="term" value="P:response to stress"/>
    <property type="evidence" value="ECO:0007669"/>
    <property type="project" value="UniProtKB-ARBA"/>
</dbReference>
<dbReference type="AlphaFoldDB" id="A0A0E0P0E9"/>
<dbReference type="GO" id="GO:0005737">
    <property type="term" value="C:cytoplasm"/>
    <property type="evidence" value="ECO:0007669"/>
    <property type="project" value="TreeGrafter"/>
</dbReference>
<evidence type="ECO:0000256" key="3">
    <source>
        <dbReference type="ARBA" id="ARBA00022679"/>
    </source>
</evidence>
<dbReference type="eggNOG" id="KOG0581">
    <property type="taxonomic scope" value="Eukaryota"/>
</dbReference>
<keyword evidence="6 12" id="KW-0067">ATP-binding</keyword>
<name>A0A0E0P0E9_ORYRU</name>
<feature type="binding site" evidence="12">
    <location>
        <position position="425"/>
    </location>
    <ligand>
        <name>ATP</name>
        <dbReference type="ChEBI" id="CHEBI:30616"/>
    </ligand>
</feature>
<evidence type="ECO:0000256" key="8">
    <source>
        <dbReference type="ARBA" id="ARBA00038999"/>
    </source>
</evidence>
<dbReference type="Gene3D" id="3.30.200.20">
    <property type="entry name" value="Phosphorylase Kinase, domain 1"/>
    <property type="match status" value="2"/>
</dbReference>
<proteinExistence type="inferred from homology"/>
<dbReference type="FunFam" id="3.30.200.20:FF:000813">
    <property type="entry name" value="Mitogen-activated protein kinase kinase 9"/>
    <property type="match status" value="1"/>
</dbReference>
<dbReference type="PANTHER" id="PTHR24361">
    <property type="entry name" value="MITOGEN-ACTIVATED KINASE KINASE KINASE"/>
    <property type="match status" value="1"/>
</dbReference>
<evidence type="ECO:0000256" key="12">
    <source>
        <dbReference type="PROSITE-ProRule" id="PRU10141"/>
    </source>
</evidence>
<evidence type="ECO:0000313" key="14">
    <source>
        <dbReference type="EnsemblPlants" id="ORUFI03G33130.1"/>
    </source>
</evidence>
<dbReference type="InterPro" id="IPR053235">
    <property type="entry name" value="Ser_Thr_kinase"/>
</dbReference>
<evidence type="ECO:0000256" key="7">
    <source>
        <dbReference type="ARBA" id="ARBA00038035"/>
    </source>
</evidence>
<feature type="domain" description="Protein kinase" evidence="13">
    <location>
        <begin position="60"/>
        <end position="327"/>
    </location>
</feature>
<dbReference type="PROSITE" id="PS00108">
    <property type="entry name" value="PROTEIN_KINASE_ST"/>
    <property type="match status" value="1"/>
</dbReference>
<dbReference type="GO" id="GO:0004708">
    <property type="term" value="F:MAP kinase kinase activity"/>
    <property type="evidence" value="ECO:0007669"/>
    <property type="project" value="UniProtKB-EC"/>
</dbReference>
<evidence type="ECO:0000256" key="2">
    <source>
        <dbReference type="ARBA" id="ARBA00022553"/>
    </source>
</evidence>
<keyword evidence="3" id="KW-0808">Transferase</keyword>
<dbReference type="HOGENOM" id="CLU_401929_0_0_1"/>
<dbReference type="STRING" id="4529.A0A0E0P0E9"/>
<comment type="similarity">
    <text evidence="7">Belongs to the protein kinase superfamily. STE Ser/Thr protein kinase family. MAP kinase kinase subfamily.</text>
</comment>
<dbReference type="PANTHER" id="PTHR24361:SF769">
    <property type="entry name" value="MITOGEN-ACTIVATED PROTEIN KINASE KINASE 7-RELATED"/>
    <property type="match status" value="1"/>
</dbReference>
<keyword evidence="5" id="KW-0418">Kinase</keyword>
<dbReference type="Gene3D" id="1.10.510.10">
    <property type="entry name" value="Transferase(Phosphotransferase) domain 1"/>
    <property type="match status" value="2"/>
</dbReference>
<evidence type="ECO:0000256" key="4">
    <source>
        <dbReference type="ARBA" id="ARBA00022741"/>
    </source>
</evidence>
<dbReference type="InterPro" id="IPR000719">
    <property type="entry name" value="Prot_kinase_dom"/>
</dbReference>
<dbReference type="EnsemblPlants" id="ORUFI03G33130.1">
    <property type="protein sequence ID" value="ORUFI03G33130.1"/>
    <property type="gene ID" value="ORUFI03G33130"/>
</dbReference>
<evidence type="ECO:0000256" key="10">
    <source>
        <dbReference type="ARBA" id="ARBA00049299"/>
    </source>
</evidence>
<feature type="domain" description="Protein kinase" evidence="13">
    <location>
        <begin position="396"/>
        <end position="669"/>
    </location>
</feature>
<dbReference type="FunFam" id="1.10.510.10:FF:000350">
    <property type="entry name" value="Mitogen-activated protein kinase 2"/>
    <property type="match status" value="2"/>
</dbReference>
<dbReference type="PROSITE" id="PS00107">
    <property type="entry name" value="PROTEIN_KINASE_ATP"/>
    <property type="match status" value="2"/>
</dbReference>